<keyword evidence="5 6" id="KW-0472">Membrane</keyword>
<dbReference type="GO" id="GO:0015297">
    <property type="term" value="F:antiporter activity"/>
    <property type="evidence" value="ECO:0007669"/>
    <property type="project" value="InterPro"/>
</dbReference>
<feature type="transmembrane region" description="Helical" evidence="6">
    <location>
        <begin position="104"/>
        <end position="129"/>
    </location>
</feature>
<dbReference type="GO" id="GO:0016020">
    <property type="term" value="C:membrane"/>
    <property type="evidence" value="ECO:0007669"/>
    <property type="project" value="UniProtKB-SubCell"/>
</dbReference>
<evidence type="ECO:0000313" key="8">
    <source>
        <dbReference type="Proteomes" id="UP001457282"/>
    </source>
</evidence>
<feature type="transmembrane region" description="Helical" evidence="6">
    <location>
        <begin position="32"/>
        <end position="55"/>
    </location>
</feature>
<feature type="transmembrane region" description="Helical" evidence="6">
    <location>
        <begin position="368"/>
        <end position="389"/>
    </location>
</feature>
<dbReference type="EMBL" id="JBEDUW010000001">
    <property type="protein sequence ID" value="KAK9951195.1"/>
    <property type="molecule type" value="Genomic_DNA"/>
</dbReference>
<feature type="transmembrane region" description="Helical" evidence="6">
    <location>
        <begin position="175"/>
        <end position="197"/>
    </location>
</feature>
<protein>
    <recommendedName>
        <fullName evidence="6">Protein DETOXIFICATION</fullName>
    </recommendedName>
    <alternativeName>
        <fullName evidence="6">Multidrug and toxic compound extrusion protein</fullName>
    </alternativeName>
</protein>
<feature type="transmembrane region" description="Helical" evidence="6">
    <location>
        <begin position="431"/>
        <end position="456"/>
    </location>
</feature>
<evidence type="ECO:0000256" key="1">
    <source>
        <dbReference type="ARBA" id="ARBA00004141"/>
    </source>
</evidence>
<feature type="transmembrane region" description="Helical" evidence="6">
    <location>
        <begin position="209"/>
        <end position="229"/>
    </location>
</feature>
<proteinExistence type="inferred from homology"/>
<feature type="transmembrane region" description="Helical" evidence="6">
    <location>
        <begin position="250"/>
        <end position="268"/>
    </location>
</feature>
<evidence type="ECO:0000256" key="5">
    <source>
        <dbReference type="ARBA" id="ARBA00023136"/>
    </source>
</evidence>
<feature type="transmembrane region" description="Helical" evidence="6">
    <location>
        <begin position="288"/>
        <end position="311"/>
    </location>
</feature>
<reference evidence="7 8" key="1">
    <citation type="journal article" date="2023" name="G3 (Bethesda)">
        <title>A chromosome-length genome assembly and annotation of blackberry (Rubus argutus, cv. 'Hillquist').</title>
        <authorList>
            <person name="Bruna T."/>
            <person name="Aryal R."/>
            <person name="Dudchenko O."/>
            <person name="Sargent D.J."/>
            <person name="Mead D."/>
            <person name="Buti M."/>
            <person name="Cavallini A."/>
            <person name="Hytonen T."/>
            <person name="Andres J."/>
            <person name="Pham M."/>
            <person name="Weisz D."/>
            <person name="Mascagni F."/>
            <person name="Usai G."/>
            <person name="Natali L."/>
            <person name="Bassil N."/>
            <person name="Fernandez G.E."/>
            <person name="Lomsadze A."/>
            <person name="Armour M."/>
            <person name="Olukolu B."/>
            <person name="Poorten T."/>
            <person name="Britton C."/>
            <person name="Davik J."/>
            <person name="Ashrafi H."/>
            <person name="Aiden E.L."/>
            <person name="Borodovsky M."/>
            <person name="Worthington M."/>
        </authorList>
    </citation>
    <scope>NUCLEOTIDE SEQUENCE [LARGE SCALE GENOMIC DNA]</scope>
    <source>
        <strain evidence="7">PI 553951</strain>
    </source>
</reference>
<dbReference type="GO" id="GO:1990961">
    <property type="term" value="P:xenobiotic detoxification by transmembrane export across the plasma membrane"/>
    <property type="evidence" value="ECO:0007669"/>
    <property type="project" value="InterPro"/>
</dbReference>
<evidence type="ECO:0000256" key="4">
    <source>
        <dbReference type="ARBA" id="ARBA00022989"/>
    </source>
</evidence>
<comment type="caution">
    <text evidence="7">The sequence shown here is derived from an EMBL/GenBank/DDBJ whole genome shotgun (WGS) entry which is preliminary data.</text>
</comment>
<dbReference type="NCBIfam" id="TIGR00797">
    <property type="entry name" value="matE"/>
    <property type="match status" value="1"/>
</dbReference>
<dbReference type="GO" id="GO:0042910">
    <property type="term" value="F:xenobiotic transmembrane transporter activity"/>
    <property type="evidence" value="ECO:0007669"/>
    <property type="project" value="InterPro"/>
</dbReference>
<comment type="subcellular location">
    <subcellularLocation>
        <location evidence="1">Membrane</location>
        <topology evidence="1">Multi-pass membrane protein</topology>
    </subcellularLocation>
</comment>
<dbReference type="AlphaFoldDB" id="A0AAW1YR50"/>
<evidence type="ECO:0000256" key="2">
    <source>
        <dbReference type="ARBA" id="ARBA00010199"/>
    </source>
</evidence>
<evidence type="ECO:0000313" key="7">
    <source>
        <dbReference type="EMBL" id="KAK9951195.1"/>
    </source>
</evidence>
<dbReference type="PANTHER" id="PTHR11206">
    <property type="entry name" value="MULTIDRUG RESISTANCE PROTEIN"/>
    <property type="match status" value="1"/>
</dbReference>
<feature type="transmembrane region" description="Helical" evidence="6">
    <location>
        <begin position="149"/>
        <end position="166"/>
    </location>
</feature>
<evidence type="ECO:0000256" key="6">
    <source>
        <dbReference type="RuleBase" id="RU004914"/>
    </source>
</evidence>
<keyword evidence="8" id="KW-1185">Reference proteome</keyword>
<name>A0AAW1YR50_RUBAR</name>
<sequence>MQQKLEMGENQMIDEEKKWKATFVRELKKEGIIAAPMVAVTVLQYLLQLVSMVMVGHLDQLSLSSVAIAISLTNVTGFSLLSGMAGGLETLCGQAFGAEQYQKLGTYTCTAMISLVLLCPPVCLLWIFMDKLLPLVGQDPLISLEARQYSMWLIPALFGASILKPLTRYFQSQSLIFPMLVSSFAILLFHISASWTLVYKLGLGRNGSAIAFSLSTWLYVTLLGFYAMYSSSFEKTRITFSKDSILHVGEFFRLAIPSAVMVCLKWWSCELIILLSGLLPNPKLETSVLSICLTISTLHFTLSYGFGAAASTRVSNELGAGNPEAARVAVQAAMFLSVIEASIVSTTLFFCRYVLGRAFSSEKQVVDYVAVMAPLICLSVFMDSLQAVLSGVAKGSGWQHIGAYVNLGAFYLVGLPVAVVLGFPLHFRGKGLWIGIVVGSAVQSTLLAFITGFTNWTKQAKMARERINAERSLEDMEAK</sequence>
<feature type="transmembrane region" description="Helical" evidence="6">
    <location>
        <begin position="401"/>
        <end position="425"/>
    </location>
</feature>
<dbReference type="CDD" id="cd13132">
    <property type="entry name" value="MATE_eukaryotic"/>
    <property type="match status" value="1"/>
</dbReference>
<dbReference type="InterPro" id="IPR002528">
    <property type="entry name" value="MATE_fam"/>
</dbReference>
<evidence type="ECO:0000256" key="3">
    <source>
        <dbReference type="ARBA" id="ARBA00022692"/>
    </source>
</evidence>
<dbReference type="InterPro" id="IPR045069">
    <property type="entry name" value="MATE_euk"/>
</dbReference>
<gene>
    <name evidence="7" type="ORF">M0R45_006652</name>
</gene>
<feature type="transmembrane region" description="Helical" evidence="6">
    <location>
        <begin position="332"/>
        <end position="356"/>
    </location>
</feature>
<keyword evidence="3 6" id="KW-0812">Transmembrane</keyword>
<keyword evidence="4 6" id="KW-1133">Transmembrane helix</keyword>
<dbReference type="Proteomes" id="UP001457282">
    <property type="component" value="Unassembled WGS sequence"/>
</dbReference>
<organism evidence="7 8">
    <name type="scientific">Rubus argutus</name>
    <name type="common">Southern blackberry</name>
    <dbReference type="NCBI Taxonomy" id="59490"/>
    <lineage>
        <taxon>Eukaryota</taxon>
        <taxon>Viridiplantae</taxon>
        <taxon>Streptophyta</taxon>
        <taxon>Embryophyta</taxon>
        <taxon>Tracheophyta</taxon>
        <taxon>Spermatophyta</taxon>
        <taxon>Magnoliopsida</taxon>
        <taxon>eudicotyledons</taxon>
        <taxon>Gunneridae</taxon>
        <taxon>Pentapetalae</taxon>
        <taxon>rosids</taxon>
        <taxon>fabids</taxon>
        <taxon>Rosales</taxon>
        <taxon>Rosaceae</taxon>
        <taxon>Rosoideae</taxon>
        <taxon>Rosoideae incertae sedis</taxon>
        <taxon>Rubus</taxon>
    </lineage>
</organism>
<accession>A0AAW1YR50</accession>
<comment type="similarity">
    <text evidence="2 6">Belongs to the multi antimicrobial extrusion (MATE) (TC 2.A.66.1) family.</text>
</comment>
<feature type="transmembrane region" description="Helical" evidence="6">
    <location>
        <begin position="61"/>
        <end position="83"/>
    </location>
</feature>
<dbReference type="Pfam" id="PF01554">
    <property type="entry name" value="MatE"/>
    <property type="match status" value="2"/>
</dbReference>